<reference evidence="7 8" key="1">
    <citation type="submission" date="2013-02" db="EMBL/GenBank/DDBJ databases">
        <title>Draft genome sequence of Amycolatopsis vancoresmycina strain DSM 44592T.</title>
        <authorList>
            <person name="Kumar S."/>
            <person name="Kaur N."/>
            <person name="Kaur C."/>
            <person name="Raghava G.P.S."/>
            <person name="Mayilraj S."/>
        </authorList>
    </citation>
    <scope>NUCLEOTIDE SEQUENCE [LARGE SCALE GENOMIC DNA]</scope>
    <source>
        <strain evidence="7 8">DSM 44592</strain>
    </source>
</reference>
<accession>R1IDD7</accession>
<dbReference type="Proteomes" id="UP000014139">
    <property type="component" value="Unassembled WGS sequence"/>
</dbReference>
<keyword evidence="3" id="KW-0804">Transcription</keyword>
<keyword evidence="8" id="KW-1185">Reference proteome</keyword>
<evidence type="ECO:0000259" key="5">
    <source>
        <dbReference type="PROSITE" id="PS01124"/>
    </source>
</evidence>
<evidence type="ECO:0000256" key="3">
    <source>
        <dbReference type="ARBA" id="ARBA00023163"/>
    </source>
</evidence>
<dbReference type="SUPFAM" id="SSF46689">
    <property type="entry name" value="Homeodomain-like"/>
    <property type="match status" value="1"/>
</dbReference>
<feature type="domain" description="HTH araC/xylS-type" evidence="5">
    <location>
        <begin position="365"/>
        <end position="466"/>
    </location>
</feature>
<evidence type="ECO:0000313" key="8">
    <source>
        <dbReference type="Proteomes" id="UP000014139"/>
    </source>
</evidence>
<dbReference type="SMART" id="SM00342">
    <property type="entry name" value="HTH_ARAC"/>
    <property type="match status" value="1"/>
</dbReference>
<dbReference type="RefSeq" id="WP_003054714.1">
    <property type="nucleotide sequence ID" value="NZ_AOUO01000008.1"/>
</dbReference>
<evidence type="ECO:0000256" key="2">
    <source>
        <dbReference type="ARBA" id="ARBA00023125"/>
    </source>
</evidence>
<feature type="domain" description="STAS" evidence="6">
    <location>
        <begin position="19"/>
        <end position="132"/>
    </location>
</feature>
<dbReference type="GO" id="GO:0043565">
    <property type="term" value="F:sequence-specific DNA binding"/>
    <property type="evidence" value="ECO:0007669"/>
    <property type="project" value="InterPro"/>
</dbReference>
<dbReference type="Pfam" id="PF12833">
    <property type="entry name" value="HTH_18"/>
    <property type="match status" value="1"/>
</dbReference>
<dbReference type="InterPro" id="IPR002645">
    <property type="entry name" value="STAS_dom"/>
</dbReference>
<dbReference type="Gene3D" id="3.30.750.24">
    <property type="entry name" value="STAS domain"/>
    <property type="match status" value="1"/>
</dbReference>
<keyword evidence="2" id="KW-0238">DNA-binding</keyword>
<dbReference type="PANTHER" id="PTHR46796:SF12">
    <property type="entry name" value="HTH-TYPE DNA-BINDING TRANSCRIPTIONAL ACTIVATOR EUTR"/>
    <property type="match status" value="1"/>
</dbReference>
<evidence type="ECO:0000259" key="6">
    <source>
        <dbReference type="PROSITE" id="PS50801"/>
    </source>
</evidence>
<dbReference type="GO" id="GO:0003700">
    <property type="term" value="F:DNA-binding transcription factor activity"/>
    <property type="evidence" value="ECO:0007669"/>
    <property type="project" value="InterPro"/>
</dbReference>
<evidence type="ECO:0000256" key="1">
    <source>
        <dbReference type="ARBA" id="ARBA00023015"/>
    </source>
</evidence>
<dbReference type="Gene3D" id="1.10.10.60">
    <property type="entry name" value="Homeodomain-like"/>
    <property type="match status" value="1"/>
</dbReference>
<dbReference type="InterPro" id="IPR050204">
    <property type="entry name" value="AraC_XylS_family_regulators"/>
</dbReference>
<feature type="region of interest" description="Disordered" evidence="4">
    <location>
        <begin position="129"/>
        <end position="152"/>
    </location>
</feature>
<proteinExistence type="predicted"/>
<evidence type="ECO:0000313" key="7">
    <source>
        <dbReference type="EMBL" id="EOD70491.1"/>
    </source>
</evidence>
<dbReference type="eggNOG" id="COG2207">
    <property type="taxonomic scope" value="Bacteria"/>
</dbReference>
<name>R1IDD7_9PSEU</name>
<dbReference type="AlphaFoldDB" id="R1IDD7"/>
<dbReference type="PROSITE" id="PS01124">
    <property type="entry name" value="HTH_ARAC_FAMILY_2"/>
    <property type="match status" value="1"/>
</dbReference>
<dbReference type="EMBL" id="AOUO01000008">
    <property type="protein sequence ID" value="EOD70491.1"/>
    <property type="molecule type" value="Genomic_DNA"/>
</dbReference>
<evidence type="ECO:0000256" key="4">
    <source>
        <dbReference type="SAM" id="MobiDB-lite"/>
    </source>
</evidence>
<dbReference type="PATRIC" id="fig|1292037.4.peg.146"/>
<dbReference type="InterPro" id="IPR018062">
    <property type="entry name" value="HTH_AraC-typ_CS"/>
</dbReference>
<dbReference type="InterPro" id="IPR018060">
    <property type="entry name" value="HTH_AraC"/>
</dbReference>
<dbReference type="PROSITE" id="PS50801">
    <property type="entry name" value="STAS"/>
    <property type="match status" value="1"/>
</dbReference>
<gene>
    <name evidence="7" type="ORF">H480_00740</name>
</gene>
<dbReference type="InterPro" id="IPR036513">
    <property type="entry name" value="STAS_dom_sf"/>
</dbReference>
<organism evidence="7 8">
    <name type="scientific">Amycolatopsis vancoresmycina DSM 44592</name>
    <dbReference type="NCBI Taxonomy" id="1292037"/>
    <lineage>
        <taxon>Bacteria</taxon>
        <taxon>Bacillati</taxon>
        <taxon>Actinomycetota</taxon>
        <taxon>Actinomycetes</taxon>
        <taxon>Pseudonocardiales</taxon>
        <taxon>Pseudonocardiaceae</taxon>
        <taxon>Amycolatopsis</taxon>
    </lineage>
</organism>
<comment type="caution">
    <text evidence="7">The sequence shown here is derived from an EMBL/GenBank/DDBJ whole genome shotgun (WGS) entry which is preliminary data.</text>
</comment>
<keyword evidence="1" id="KW-0805">Transcription regulation</keyword>
<dbReference type="PANTHER" id="PTHR46796">
    <property type="entry name" value="HTH-TYPE TRANSCRIPTIONAL ACTIVATOR RHAS-RELATED"/>
    <property type="match status" value="1"/>
</dbReference>
<sequence length="467" mass="50092">MHPRRTSTCRSGGDTLPLDTITALRTDQALVLALSSATSYATGDELTDALLRLTTDPPAASLVVLDVREIRVLPAQVARTLVAFAHTGDARGHRCVVLHSPDAAVARRALDAADPAGTVPRAATLRDALTDSDVSGPGRAAGPADDRDELPRPLEQVIEVTGVDAARELMSGTYARLRIQADAVPARLRIASAPLGPLRIDRTIFRMTYRAAVDPLRAYVLGQLKSGRLSLDSGGEHRDHRSGELYLAAQPEHDYAATASDVDVALAVFDPAVLDQLAQTAPGHRGPVRFTGYTAISDRAAAAWSATYDHLHDTILANPDMMAHPLVASNAARFLMATTLAAFPNTALTDPTIEDRHDAHPDTLRRAVAFIESHAERDITVADIAAAAHVTVRTVQLAFRRHLGTTPMAYLRRVRLDCAHTDLRAATAGLDTVTAIAARWGYGNPSVFAAHYRASFGEPPSYTLHNR</sequence>
<dbReference type="InterPro" id="IPR009057">
    <property type="entry name" value="Homeodomain-like_sf"/>
</dbReference>
<dbReference type="PROSITE" id="PS00041">
    <property type="entry name" value="HTH_ARAC_FAMILY_1"/>
    <property type="match status" value="1"/>
</dbReference>
<protein>
    <submittedName>
        <fullName evidence="7">AraC family transcriptional regulator</fullName>
    </submittedName>
</protein>